<feature type="transmembrane region" description="Helical" evidence="8">
    <location>
        <begin position="101"/>
        <end position="127"/>
    </location>
</feature>
<evidence type="ECO:0000313" key="10">
    <source>
        <dbReference type="Proteomes" id="UP001139410"/>
    </source>
</evidence>
<evidence type="ECO:0000256" key="7">
    <source>
        <dbReference type="ARBA" id="ARBA00024033"/>
    </source>
</evidence>
<feature type="transmembrane region" description="Helical" evidence="8">
    <location>
        <begin position="259"/>
        <end position="284"/>
    </location>
</feature>
<evidence type="ECO:0000256" key="4">
    <source>
        <dbReference type="ARBA" id="ARBA00022692"/>
    </source>
</evidence>
<evidence type="ECO:0000256" key="8">
    <source>
        <dbReference type="SAM" id="Phobius"/>
    </source>
</evidence>
<evidence type="ECO:0000256" key="5">
    <source>
        <dbReference type="ARBA" id="ARBA00022989"/>
    </source>
</evidence>
<reference evidence="9" key="1">
    <citation type="submission" date="2022-01" db="EMBL/GenBank/DDBJ databases">
        <authorList>
            <person name="Jo J.-H."/>
            <person name="Im W.-T."/>
        </authorList>
    </citation>
    <scope>NUCLEOTIDE SEQUENCE</scope>
    <source>
        <strain evidence="9">G124</strain>
    </source>
</reference>
<feature type="transmembrane region" description="Helical" evidence="8">
    <location>
        <begin position="139"/>
        <end position="160"/>
    </location>
</feature>
<keyword evidence="2" id="KW-1003">Cell membrane</keyword>
<keyword evidence="10" id="KW-1185">Reference proteome</keyword>
<sequence length="338" mass="35857">MASICIASLSAIVFIVFVGIWHIDLFMMDFGVYWRVANGPISSAYEHRASLNFPYPPTMLLWISPLSLLSKGPAYALWIVASVAALVAASRRHLDRSALTLTLIAPPVVYCLLTGQVSVALGALILWSCSVNSRIAAGSALAIAASVKPQLVLMAPLLLAARKDHSAIIWGGIVLISLVLLTVAMFGIETWAAWLGSLDHFRSIVVRNGVLNVTITPASVAVLWHLPPVPFLILGATLGAWIAIYCCDGDPLIRSAAIVTGSLLASPYAVIYDLAALVPFLAWAVARGKIVAVIGYLGGLNIIPLLVTAFELAQVAPAKIETDPQEEASASRESSVID</sequence>
<keyword evidence="3" id="KW-0808">Transferase</keyword>
<name>A0A9X1TW25_9SPHN</name>
<comment type="similarity">
    <text evidence="7">Belongs to the glycosyltransferase 87 family.</text>
</comment>
<feature type="transmembrane region" description="Helical" evidence="8">
    <location>
        <begin position="5"/>
        <end position="23"/>
    </location>
</feature>
<proteinExistence type="inferred from homology"/>
<keyword evidence="4 8" id="KW-0812">Transmembrane</keyword>
<protein>
    <submittedName>
        <fullName evidence="9">DUF2029 domain-containing protein</fullName>
    </submittedName>
</protein>
<comment type="caution">
    <text evidence="9">The sequence shown here is derived from an EMBL/GenBank/DDBJ whole genome shotgun (WGS) entry which is preliminary data.</text>
</comment>
<accession>A0A9X1TW25</accession>
<evidence type="ECO:0000256" key="3">
    <source>
        <dbReference type="ARBA" id="ARBA00022679"/>
    </source>
</evidence>
<dbReference type="Pfam" id="PF09594">
    <property type="entry name" value="GT87"/>
    <property type="match status" value="1"/>
</dbReference>
<dbReference type="GO" id="GO:0005886">
    <property type="term" value="C:plasma membrane"/>
    <property type="evidence" value="ECO:0007669"/>
    <property type="project" value="UniProtKB-SubCell"/>
</dbReference>
<comment type="subcellular location">
    <subcellularLocation>
        <location evidence="1">Cell membrane</location>
        <topology evidence="1">Multi-pass membrane protein</topology>
    </subcellularLocation>
</comment>
<evidence type="ECO:0000256" key="2">
    <source>
        <dbReference type="ARBA" id="ARBA00022475"/>
    </source>
</evidence>
<evidence type="ECO:0000313" key="9">
    <source>
        <dbReference type="EMBL" id="MCF2514824.1"/>
    </source>
</evidence>
<keyword evidence="5 8" id="KW-1133">Transmembrane helix</keyword>
<feature type="transmembrane region" description="Helical" evidence="8">
    <location>
        <begin position="167"/>
        <end position="188"/>
    </location>
</feature>
<dbReference type="GO" id="GO:0016758">
    <property type="term" value="F:hexosyltransferase activity"/>
    <property type="evidence" value="ECO:0007669"/>
    <property type="project" value="InterPro"/>
</dbReference>
<dbReference type="InterPro" id="IPR018584">
    <property type="entry name" value="GT87"/>
</dbReference>
<gene>
    <name evidence="9" type="ORF">LVY65_07075</name>
</gene>
<organism evidence="9 10">
    <name type="scientific">Sphingomonas cremea</name>
    <dbReference type="NCBI Taxonomy" id="2904799"/>
    <lineage>
        <taxon>Bacteria</taxon>
        <taxon>Pseudomonadati</taxon>
        <taxon>Pseudomonadota</taxon>
        <taxon>Alphaproteobacteria</taxon>
        <taxon>Sphingomonadales</taxon>
        <taxon>Sphingomonadaceae</taxon>
        <taxon>Sphingomonas</taxon>
    </lineage>
</organism>
<feature type="transmembrane region" description="Helical" evidence="8">
    <location>
        <begin position="72"/>
        <end position="89"/>
    </location>
</feature>
<feature type="transmembrane region" description="Helical" evidence="8">
    <location>
        <begin position="229"/>
        <end position="247"/>
    </location>
</feature>
<keyword evidence="6 8" id="KW-0472">Membrane</keyword>
<evidence type="ECO:0000256" key="6">
    <source>
        <dbReference type="ARBA" id="ARBA00023136"/>
    </source>
</evidence>
<dbReference type="EMBL" id="JAKFGM010000002">
    <property type="protein sequence ID" value="MCF2514824.1"/>
    <property type="molecule type" value="Genomic_DNA"/>
</dbReference>
<evidence type="ECO:0000256" key="1">
    <source>
        <dbReference type="ARBA" id="ARBA00004651"/>
    </source>
</evidence>
<dbReference type="AlphaFoldDB" id="A0A9X1TW25"/>
<dbReference type="Proteomes" id="UP001139410">
    <property type="component" value="Unassembled WGS sequence"/>
</dbReference>
<feature type="transmembrane region" description="Helical" evidence="8">
    <location>
        <begin position="290"/>
        <end position="310"/>
    </location>
</feature>
<dbReference type="RefSeq" id="WP_235067321.1">
    <property type="nucleotide sequence ID" value="NZ_JAKFGM010000002.1"/>
</dbReference>